<dbReference type="SUPFAM" id="SSF52540">
    <property type="entry name" value="P-loop containing nucleoside triphosphate hydrolases"/>
    <property type="match status" value="1"/>
</dbReference>
<proteinExistence type="inferred from homology"/>
<dbReference type="AlphaFoldDB" id="A0A543Q234"/>
<dbReference type="PROSITE" id="PS51198">
    <property type="entry name" value="UVRD_HELICASE_ATP_BIND"/>
    <property type="match status" value="1"/>
</dbReference>
<dbReference type="InterPro" id="IPR013986">
    <property type="entry name" value="DExx_box_DNA_helicase_dom_sf"/>
</dbReference>
<dbReference type="EC" id="5.6.2.4" evidence="9"/>
<keyword evidence="7" id="KW-0413">Isomerase</keyword>
<evidence type="ECO:0000256" key="1">
    <source>
        <dbReference type="ARBA" id="ARBA00009922"/>
    </source>
</evidence>
<evidence type="ECO:0000259" key="13">
    <source>
        <dbReference type="PROSITE" id="PS51198"/>
    </source>
</evidence>
<dbReference type="Gene3D" id="1.10.486.10">
    <property type="entry name" value="PCRA, domain 4"/>
    <property type="match status" value="1"/>
</dbReference>
<keyword evidence="2 12" id="KW-0547">Nucleotide-binding</keyword>
<comment type="catalytic activity">
    <reaction evidence="8">
        <text>Couples ATP hydrolysis with the unwinding of duplex DNA by translocating in the 3'-5' direction.</text>
        <dbReference type="EC" id="5.6.2.4"/>
    </reaction>
</comment>
<keyword evidence="6" id="KW-0238">DNA-binding</keyword>
<dbReference type="Gene3D" id="3.40.50.300">
    <property type="entry name" value="P-loop containing nucleotide triphosphate hydrolases"/>
    <property type="match status" value="2"/>
</dbReference>
<dbReference type="PANTHER" id="PTHR11070">
    <property type="entry name" value="UVRD / RECB / PCRA DNA HELICASE FAMILY MEMBER"/>
    <property type="match status" value="1"/>
</dbReference>
<comment type="caution">
    <text evidence="15">The sequence shown here is derived from an EMBL/GenBank/DDBJ whole genome shotgun (WGS) entry which is preliminary data.</text>
</comment>
<evidence type="ECO:0000256" key="10">
    <source>
        <dbReference type="ARBA" id="ARBA00034923"/>
    </source>
</evidence>
<feature type="domain" description="UvrD-like helicase ATP-binding" evidence="13">
    <location>
        <begin position="1"/>
        <end position="255"/>
    </location>
</feature>
<dbReference type="InterPro" id="IPR014016">
    <property type="entry name" value="UvrD-like_ATP-bd"/>
</dbReference>
<sequence>MRLNPEQQLAVQQKGHVLLLAGAGSGKTLVLAHRAASLLQSDHGDLVAVTFTHDSAEELKRRILKMSPGHEKRIRTGTFHSLAMHQLRSVGMDIKLLNKGDRIRLISHAMSKTEEELSFEDMDKIIDKAKSDLSHRDYDGPGYKTFHAYQDLLQNDKRMDFADLISKAVDGMQDGSIPPLSMRWMLGDEFQDVDLAQYTWIMLHHELTGAELTMVGDDDQSIYAFRHALGYTGMEKLRSDVRAQILHLSRNYRCAPEILTPAARLIQHNRYRAEKQIIPAAEQGGHIECLFPRDREEESAWFLTRRREDPVGWAVLARTNRLLDVMEMELQQQGIPYFRDADDDFWETKHPRAVLSLLTGIVNGARALAMPRGKNSSSLLKSTAITNRLAAYRRDMFFGCRSALFLCGWKADTTDALLKQLEPVPMRDWKPILDGFAEQWHQTEQKKSPRLSSGLNFMENLQGWCTVSVQDPILLIEGIKRWNQKLIPSVAENCTIALTAIQRLRGTLAQRIQFVEGLAKKKSEPPQLGPETVFLTTMHGSKGLEWPNVWIIGAEEGVAPHIDSELEEERRLFYVAMTRAKRQLIISAVREGSPSPFLYEAQMYDA</sequence>
<protein>
    <recommendedName>
        <fullName evidence="9">DNA 3'-5' helicase</fullName>
        <ecNumber evidence="9">5.6.2.4</ecNumber>
    </recommendedName>
    <alternativeName>
        <fullName evidence="10">DNA 3'-5' helicase II</fullName>
    </alternativeName>
</protein>
<keyword evidence="3 12" id="KW-0378">Hydrolase</keyword>
<dbReference type="PANTHER" id="PTHR11070:SF2">
    <property type="entry name" value="ATP-DEPENDENT DNA HELICASE SRS2"/>
    <property type="match status" value="1"/>
</dbReference>
<dbReference type="InterPro" id="IPR027417">
    <property type="entry name" value="P-loop_NTPase"/>
</dbReference>
<dbReference type="Pfam" id="PF00580">
    <property type="entry name" value="UvrD-helicase"/>
    <property type="match status" value="1"/>
</dbReference>
<evidence type="ECO:0000256" key="12">
    <source>
        <dbReference type="PROSITE-ProRule" id="PRU00560"/>
    </source>
</evidence>
<reference evidence="15 16" key="1">
    <citation type="submission" date="2019-03" db="EMBL/GenBank/DDBJ databases">
        <title>New insights into Acidothiobacillus thiooxidans sulfur metabolism through coupled gene expression, solution geochemistry, microscopy and spectroscopy analyses.</title>
        <authorList>
            <person name="Camacho D."/>
            <person name="Frazao R."/>
            <person name="Fouillen A."/>
            <person name="Nanci A."/>
            <person name="Lang B.F."/>
            <person name="Apte S.C."/>
            <person name="Baron C."/>
            <person name="Warren L.A."/>
        </authorList>
    </citation>
    <scope>NUCLEOTIDE SEQUENCE [LARGE SCALE GENOMIC DNA]</scope>
    <source>
        <strain evidence="15 16">ATCC 19377</strain>
    </source>
</reference>
<dbReference type="GO" id="GO:0005524">
    <property type="term" value="F:ATP binding"/>
    <property type="evidence" value="ECO:0007669"/>
    <property type="project" value="UniProtKB-UniRule"/>
</dbReference>
<evidence type="ECO:0000256" key="7">
    <source>
        <dbReference type="ARBA" id="ARBA00023235"/>
    </source>
</evidence>
<dbReference type="CDD" id="cd18807">
    <property type="entry name" value="SF1_C_UvrD"/>
    <property type="match status" value="1"/>
</dbReference>
<dbReference type="CDD" id="cd17932">
    <property type="entry name" value="DEXQc_UvrD"/>
    <property type="match status" value="1"/>
</dbReference>
<dbReference type="EMBL" id="SZUV01000001">
    <property type="protein sequence ID" value="TQN50394.1"/>
    <property type="molecule type" value="Genomic_DNA"/>
</dbReference>
<evidence type="ECO:0000256" key="9">
    <source>
        <dbReference type="ARBA" id="ARBA00034808"/>
    </source>
</evidence>
<name>A0A543Q234_ACITH</name>
<evidence type="ECO:0000256" key="2">
    <source>
        <dbReference type="ARBA" id="ARBA00022741"/>
    </source>
</evidence>
<keyword evidence="4 12" id="KW-0347">Helicase</keyword>
<dbReference type="GO" id="GO:0016887">
    <property type="term" value="F:ATP hydrolysis activity"/>
    <property type="evidence" value="ECO:0007669"/>
    <property type="project" value="RHEA"/>
</dbReference>
<dbReference type="Gene3D" id="1.10.10.160">
    <property type="match status" value="1"/>
</dbReference>
<evidence type="ECO:0000259" key="14">
    <source>
        <dbReference type="PROSITE" id="PS51217"/>
    </source>
</evidence>
<evidence type="ECO:0000256" key="6">
    <source>
        <dbReference type="ARBA" id="ARBA00023125"/>
    </source>
</evidence>
<evidence type="ECO:0000256" key="4">
    <source>
        <dbReference type="ARBA" id="ARBA00022806"/>
    </source>
</evidence>
<feature type="domain" description="UvrD-like helicase C-terminal" evidence="14">
    <location>
        <begin position="256"/>
        <end position="543"/>
    </location>
</feature>
<comment type="similarity">
    <text evidence="1">Belongs to the helicase family. UvrD subfamily.</text>
</comment>
<evidence type="ECO:0000313" key="15">
    <source>
        <dbReference type="EMBL" id="TQN50394.1"/>
    </source>
</evidence>
<dbReference type="GO" id="GO:0003677">
    <property type="term" value="F:DNA binding"/>
    <property type="evidence" value="ECO:0007669"/>
    <property type="project" value="UniProtKB-KW"/>
</dbReference>
<organism evidence="15 16">
    <name type="scientific">Acidithiobacillus thiooxidans ATCC 19377</name>
    <dbReference type="NCBI Taxonomy" id="637390"/>
    <lineage>
        <taxon>Bacteria</taxon>
        <taxon>Pseudomonadati</taxon>
        <taxon>Pseudomonadota</taxon>
        <taxon>Acidithiobacillia</taxon>
        <taxon>Acidithiobacillales</taxon>
        <taxon>Acidithiobacillaceae</taxon>
        <taxon>Acidithiobacillus</taxon>
    </lineage>
</organism>
<dbReference type="GO" id="GO:0043138">
    <property type="term" value="F:3'-5' DNA helicase activity"/>
    <property type="evidence" value="ECO:0007669"/>
    <property type="project" value="UniProtKB-EC"/>
</dbReference>
<evidence type="ECO:0000256" key="11">
    <source>
        <dbReference type="ARBA" id="ARBA00048988"/>
    </source>
</evidence>
<evidence type="ECO:0000313" key="16">
    <source>
        <dbReference type="Proteomes" id="UP000315403"/>
    </source>
</evidence>
<feature type="binding site" evidence="12">
    <location>
        <begin position="21"/>
        <end position="28"/>
    </location>
    <ligand>
        <name>ATP</name>
        <dbReference type="ChEBI" id="CHEBI:30616"/>
    </ligand>
</feature>
<dbReference type="RefSeq" id="WP_142086224.1">
    <property type="nucleotide sequence ID" value="NZ_SZUV01000001.1"/>
</dbReference>
<accession>A0A543Q234</accession>
<keyword evidence="5 12" id="KW-0067">ATP-binding</keyword>
<evidence type="ECO:0000256" key="5">
    <source>
        <dbReference type="ARBA" id="ARBA00022840"/>
    </source>
</evidence>
<dbReference type="Pfam" id="PF13361">
    <property type="entry name" value="UvrD_C"/>
    <property type="match status" value="2"/>
</dbReference>
<evidence type="ECO:0000256" key="8">
    <source>
        <dbReference type="ARBA" id="ARBA00034617"/>
    </source>
</evidence>
<dbReference type="GO" id="GO:0000725">
    <property type="term" value="P:recombinational repair"/>
    <property type="evidence" value="ECO:0007669"/>
    <property type="project" value="TreeGrafter"/>
</dbReference>
<dbReference type="InterPro" id="IPR014017">
    <property type="entry name" value="DNA_helicase_UvrD-like_C"/>
</dbReference>
<evidence type="ECO:0000256" key="3">
    <source>
        <dbReference type="ARBA" id="ARBA00022801"/>
    </source>
</evidence>
<dbReference type="InterPro" id="IPR000212">
    <property type="entry name" value="DNA_helicase_UvrD/REP"/>
</dbReference>
<dbReference type="PROSITE" id="PS51217">
    <property type="entry name" value="UVRD_HELICASE_CTER"/>
    <property type="match status" value="1"/>
</dbReference>
<dbReference type="Proteomes" id="UP000315403">
    <property type="component" value="Unassembled WGS sequence"/>
</dbReference>
<gene>
    <name evidence="15" type="primary">rep_1</name>
    <name evidence="15" type="ORF">DLNHIDIE_00247</name>
</gene>
<comment type="catalytic activity">
    <reaction evidence="11">
        <text>ATP + H2O = ADP + phosphate + H(+)</text>
        <dbReference type="Rhea" id="RHEA:13065"/>
        <dbReference type="ChEBI" id="CHEBI:15377"/>
        <dbReference type="ChEBI" id="CHEBI:15378"/>
        <dbReference type="ChEBI" id="CHEBI:30616"/>
        <dbReference type="ChEBI" id="CHEBI:43474"/>
        <dbReference type="ChEBI" id="CHEBI:456216"/>
        <dbReference type="EC" id="5.6.2.4"/>
    </reaction>
</comment>